<name>A0ABY2ZML8_9GAMM</name>
<organism evidence="2 3">
    <name type="scientific">Pantoea eucalypti</name>
    <dbReference type="NCBI Taxonomy" id="470933"/>
    <lineage>
        <taxon>Bacteria</taxon>
        <taxon>Pseudomonadati</taxon>
        <taxon>Pseudomonadota</taxon>
        <taxon>Gammaproteobacteria</taxon>
        <taxon>Enterobacterales</taxon>
        <taxon>Erwiniaceae</taxon>
        <taxon>Pantoea</taxon>
    </lineage>
</organism>
<proteinExistence type="predicted"/>
<evidence type="ECO:0000256" key="1">
    <source>
        <dbReference type="SAM" id="MobiDB-lite"/>
    </source>
</evidence>
<sequence>MLRELTENESNIVSGGNANSGYEGSNCTNAAIEGGVNGATGGAVAGAIRGGVTGLAGGPGGVVAGAGAGAAEGAVYGGVPGAIGGYVGCQNSGYANNGGNSSNLGVDSSDNSVN</sequence>
<accession>A0ABY2ZML8</accession>
<comment type="caution">
    <text evidence="2">The sequence shown here is derived from an EMBL/GenBank/DDBJ whole genome shotgun (WGS) entry which is preliminary data.</text>
</comment>
<keyword evidence="3" id="KW-1185">Reference proteome</keyword>
<dbReference type="EMBL" id="VHJB01000036">
    <property type="protein sequence ID" value="TPV41155.1"/>
    <property type="molecule type" value="Genomic_DNA"/>
</dbReference>
<evidence type="ECO:0000313" key="2">
    <source>
        <dbReference type="EMBL" id="TPV41155.1"/>
    </source>
</evidence>
<feature type="region of interest" description="Disordered" evidence="1">
    <location>
        <begin position="1"/>
        <end position="23"/>
    </location>
</feature>
<feature type="compositionally biased region" description="Polar residues" evidence="1">
    <location>
        <begin position="8"/>
        <end position="23"/>
    </location>
</feature>
<gene>
    <name evidence="2" type="ORF">FJW02_04755</name>
</gene>
<reference evidence="2 3" key="1">
    <citation type="submission" date="2019-06" db="EMBL/GenBank/DDBJ databases">
        <title>Taxogenomics and systematics of the genus Pantoea.</title>
        <authorList>
            <person name="Tambong J.T."/>
        </authorList>
    </citation>
    <scope>NUCLEOTIDE SEQUENCE [LARGE SCALE GENOMIC DNA]</scope>
    <source>
        <strain evidence="2 3">LMG 24197</strain>
    </source>
</reference>
<protein>
    <submittedName>
        <fullName evidence="2">Uncharacterized protein</fullName>
    </submittedName>
</protein>
<dbReference type="GeneID" id="90522982"/>
<evidence type="ECO:0000313" key="3">
    <source>
        <dbReference type="Proteomes" id="UP000315469"/>
    </source>
</evidence>
<dbReference type="RefSeq" id="WP_008924580.1">
    <property type="nucleotide sequence ID" value="NZ_CP045721.1"/>
</dbReference>
<dbReference type="Proteomes" id="UP000315469">
    <property type="component" value="Unassembled WGS sequence"/>
</dbReference>